<name>A0A8H7W968_9HELO</name>
<comment type="caution">
    <text evidence="1">The sequence shown here is derived from an EMBL/GenBank/DDBJ whole genome shotgun (WGS) entry which is preliminary data.</text>
</comment>
<dbReference type="AlphaFoldDB" id="A0A8H7W968"/>
<dbReference type="SUPFAM" id="SSF52047">
    <property type="entry name" value="RNI-like"/>
    <property type="match status" value="1"/>
</dbReference>
<reference evidence="1" key="1">
    <citation type="submission" date="2021-02" db="EMBL/GenBank/DDBJ databases">
        <title>Genome sequence Cadophora malorum strain M34.</title>
        <authorList>
            <person name="Stefanovic E."/>
            <person name="Vu D."/>
            <person name="Scully C."/>
            <person name="Dijksterhuis J."/>
            <person name="Roader J."/>
            <person name="Houbraken J."/>
        </authorList>
    </citation>
    <scope>NUCLEOTIDE SEQUENCE</scope>
    <source>
        <strain evidence="1">M34</strain>
    </source>
</reference>
<dbReference type="Proteomes" id="UP000664132">
    <property type="component" value="Unassembled WGS sequence"/>
</dbReference>
<organism evidence="1 2">
    <name type="scientific">Cadophora malorum</name>
    <dbReference type="NCBI Taxonomy" id="108018"/>
    <lineage>
        <taxon>Eukaryota</taxon>
        <taxon>Fungi</taxon>
        <taxon>Dikarya</taxon>
        <taxon>Ascomycota</taxon>
        <taxon>Pezizomycotina</taxon>
        <taxon>Leotiomycetes</taxon>
        <taxon>Helotiales</taxon>
        <taxon>Ploettnerulaceae</taxon>
        <taxon>Cadophora</taxon>
    </lineage>
</organism>
<dbReference type="OrthoDB" id="3539323at2759"/>
<dbReference type="EMBL" id="JAFJYH010000092">
    <property type="protein sequence ID" value="KAG4420057.1"/>
    <property type="molecule type" value="Genomic_DNA"/>
</dbReference>
<accession>A0A8H7W968</accession>
<protein>
    <submittedName>
        <fullName evidence="1">Uncharacterized protein</fullName>
    </submittedName>
</protein>
<evidence type="ECO:0000313" key="2">
    <source>
        <dbReference type="Proteomes" id="UP000664132"/>
    </source>
</evidence>
<keyword evidence="2" id="KW-1185">Reference proteome</keyword>
<evidence type="ECO:0000313" key="1">
    <source>
        <dbReference type="EMBL" id="KAG4420057.1"/>
    </source>
</evidence>
<sequence>MDSFETTGLPTSYWADLPKALRSLGQISNLSLDFRIRRMLDQQHYMFYFHDDLTELFDSLILTIPKLRTLSLSQFRSSGESVKSFLERHAGLRNLTLKYIIEVPDLATYWIDPPEPDQRISPQWVEALDMLRNYELKRLNLKGIEGFGIGYHRHGSENEDLLLANVHHYVLHGMPFLCTQPRNVLGKFYMFH</sequence>
<gene>
    <name evidence="1" type="ORF">IFR04_006816</name>
</gene>
<proteinExistence type="predicted"/>